<dbReference type="InterPro" id="IPR024973">
    <property type="entry name" value="ESPR"/>
</dbReference>
<evidence type="ECO:0000313" key="10">
    <source>
        <dbReference type="Proteomes" id="UP001196379"/>
    </source>
</evidence>
<evidence type="ECO:0000259" key="6">
    <source>
        <dbReference type="PROSITE" id="PS51691"/>
    </source>
</evidence>
<proteinExistence type="predicted"/>
<dbReference type="PROSITE" id="PS51691">
    <property type="entry name" value="PEPTIDASE_S6"/>
    <property type="match status" value="1"/>
</dbReference>
<dbReference type="Proteomes" id="UP000732858">
    <property type="component" value="Unassembled WGS sequence"/>
</dbReference>
<dbReference type="Pfam" id="PF24078">
    <property type="entry name" value="Beta-sol_PIC_HAP1_IgA0_2nd"/>
    <property type="match status" value="1"/>
</dbReference>
<gene>
    <name evidence="7" type="ORF">HT657_06710</name>
    <name evidence="8" type="ORF">HT672_07680</name>
</gene>
<dbReference type="PANTHER" id="PTHR12338">
    <property type="entry name" value="AUTOTRANSPORTER"/>
    <property type="match status" value="1"/>
</dbReference>
<keyword evidence="3" id="KW-0732">Signal</keyword>
<accession>A0A949WPD8</accession>
<dbReference type="GO" id="GO:0004175">
    <property type="term" value="F:endopeptidase activity"/>
    <property type="evidence" value="ECO:0007669"/>
    <property type="project" value="InterPro"/>
</dbReference>
<evidence type="ECO:0000256" key="3">
    <source>
        <dbReference type="ARBA" id="ARBA00022729"/>
    </source>
</evidence>
<evidence type="ECO:0000259" key="5">
    <source>
        <dbReference type="PROSITE" id="PS51208"/>
    </source>
</evidence>
<dbReference type="EMBL" id="JABULY010000003">
    <property type="protein sequence ID" value="MBV6531824.1"/>
    <property type="molecule type" value="Genomic_DNA"/>
</dbReference>
<evidence type="ECO:0000256" key="4">
    <source>
        <dbReference type="SAM" id="MobiDB-lite"/>
    </source>
</evidence>
<dbReference type="Pfam" id="PF03212">
    <property type="entry name" value="Pertactin"/>
    <property type="match status" value="1"/>
</dbReference>
<evidence type="ECO:0000313" key="7">
    <source>
        <dbReference type="EMBL" id="MBV6531824.1"/>
    </source>
</evidence>
<keyword evidence="2" id="KW-0964">Secreted</keyword>
<dbReference type="InterPro" id="IPR050909">
    <property type="entry name" value="Bact_Autotransporter_VF"/>
</dbReference>
<dbReference type="SMART" id="SM00869">
    <property type="entry name" value="Autotransporter"/>
    <property type="match status" value="1"/>
</dbReference>
<organism evidence="8 9">
    <name type="scientific">Ursidibacter maritimus</name>
    <dbReference type="NCBI Taxonomy" id="1331689"/>
    <lineage>
        <taxon>Bacteria</taxon>
        <taxon>Pseudomonadati</taxon>
        <taxon>Pseudomonadota</taxon>
        <taxon>Gammaproteobacteria</taxon>
        <taxon>Pasteurellales</taxon>
        <taxon>Pasteurellaceae</taxon>
        <taxon>Ursidibacter</taxon>
    </lineage>
</organism>
<protein>
    <submittedName>
        <fullName evidence="8">Autotransporter domain-containing protein</fullName>
    </submittedName>
</protein>
<dbReference type="PANTHER" id="PTHR12338:SF8">
    <property type="entry name" value="HEME_HEMOPEXIN-BINDING PROTEIN"/>
    <property type="match status" value="1"/>
</dbReference>
<dbReference type="Proteomes" id="UP001196379">
    <property type="component" value="Unassembled WGS sequence"/>
</dbReference>
<dbReference type="InterPro" id="IPR005546">
    <property type="entry name" value="Autotransporte_beta"/>
</dbReference>
<reference evidence="8 10" key="1">
    <citation type="journal article" date="2021" name="Mol. Ecol.">
        <title>Polar bear-adapted Ursidibacter maritimus are remarkably conserved after generations in captivity.</title>
        <authorList>
            <person name="Espinosa-Gongora C."/>
            <person name="Hansen M.J."/>
            <person name="Bertelsen M.F."/>
            <person name="Bojesen A.M."/>
        </authorList>
    </citation>
    <scope>NUCLEOTIDE SEQUENCE</scope>
    <source>
        <strain evidence="8">Pb43105x</strain>
        <strain evidence="7 10">Pb43106</strain>
    </source>
</reference>
<dbReference type="GO" id="GO:0005576">
    <property type="term" value="C:extracellular region"/>
    <property type="evidence" value="ECO:0007669"/>
    <property type="project" value="UniProtKB-SubCell"/>
</dbReference>
<comment type="caution">
    <text evidence="8">The sequence shown here is derived from an EMBL/GenBank/DDBJ whole genome shotgun (WGS) entry which is preliminary data.</text>
</comment>
<evidence type="ECO:0000256" key="1">
    <source>
        <dbReference type="ARBA" id="ARBA00004613"/>
    </source>
</evidence>
<sequence length="2043" mass="236409">MNRIFKVIKNACGQYVVVSEFAKQSGKNKALKLLLPLATFSTMASASIVSDIVPYEEYRNFAENKGKYTVGATDIPIYDKNNILLGNLFPDVQNRTGDWLKIPMPDFSPSHSVIYNNLPHTIIHNGVKGWDFLGVSTLVHPQYVTTVKHNGIKSPNRLEFGDIFSFTKQGENYQYFITNANDAEPDFRFKEEDDYFKLHHKYDFSLPRLSKLVTEVIPTETINGEDQRCLLDSIELSWDCHSSESFTDRKWGHIVRLGGGMQYVYSAEEDDQNLEYISSAYNYLTGGSILGKSMVKEQNGNYFITGGKEYPVTLKDGMTREKVNRLPTVIARGDSGSPLYVYDFLNKKWKLAGLASSAVALYRGTPFARENENINNIEKSSFTVYKPEFLNRYLVQHKGVELNLGGEEVSWRATEQGKSIIADNELAVSLSDDIAGAENGKDLYINGGAIDGEQLLQPLTINLESDIDQGAGGIYVGNIRPSYVKIKTDNDSSWVGSGIVVHKGSVLDWQVNQPLTARSYEKSYKQDINFSGDRLSKLGQGTLRITGSNPRPTPPIGHLSIGDGQVIIDVGNEPAFHNIELVSGRGVLTLSDAQSMNNSFGNHYWEDSYENSGGVGGIRFGYRGGKLDLNGKNASAFAVDEGANIVNHNINKTSTFHLGTGGVMPGLIGSRGYSVFRNPIVSLDEQGMLLGQKYYQEGVLDYDYGLFSENGWSSEDLKLMKDSDTLSRLGIPSWWGIGGSNLELYKQQFELVGDQYFNGKINVNVSGGNHYYNSHSDDKNNLLLLSGGLNLNGDFNVTNGKVIFSGYQVPFADKHPTSSSTAEIEEVRKDNEWLTRNFVADKLKLDEKSSVEIGRNVGAFVLNEIELRNNSRLSLGFNNGISTICYSGKAFENSDGCSVRKLDEQNYKNLPHTFIYVKNGIVALSYDAYSRYIDGKAEINIGKAVLYSGIGREGSPLNVTLARDAIWQLASAYTVSGSDSGSSTSYVNELRLEQGSKIYLNSENEFNKFNKLVVGSLSGNGFFRFNTNLAKLVGNLVEVTNAAGSHTISILDSGEEIKRENAETLKLFDIKGNNSATFKLEKGYVDAGAFRYYLNNLKNLVQLDTSEEAKNQADADLNKAQEEADRQRQAEEERKRQEEADRQRQAEEERKRQEEADRQRQVEEERKRQQEEADRQRQAEERKRQEEAERQRQAEEERKHQEEADRQRQAEEERKRQEEAERQRQAEEERKRQEEAERQRQAEEERKRQEEAERKRQEEAERQRQAEEERKRQEEAERQRQAEEERKRQEEAERQRQAEEERKRQEEAERQRQAEEERKRQQEEADRQRQAEEERKRQEEAERKRQEEAERKRQEEAERQRQEEADRQRQAEEERKRQEEADRQRQAEEERKRQEEADRQRQAEEERKRQEEAERQRQAEEERKRQEEAERQRQAEEERKRQEEAERQRQVEEERKRQEEAERQRQAEEERKRQEEAELQRQAEEERKRQEEADRQRQAEEERKRQEEAERQRQAEEERKRQEEADRQRQAEEERKRQEEADRQRQVEEERKRQEEAERQRQAEEERKRQEEAERQRQAEEERKLHEEADRQRQAEEERKRQEEAERQRQAEEERKRQEEADRQRQAEEERKRQEEAERQRQAEEERKRQEEADRQRQVEEERKRQAEEERKRQEEADRQRQVEEERKRQEEAERQRQAEAERQGQIESKRKSQEEAERQGQIESERKSQEEAEHQGQVEEERKRQEKLQKERISKYTNTAVSDLAVSIQSITNAGDSIRQHLTNTNVPKEYTDVWVNTKSLNGSYHSDNYRDYSTKGKQNQIGADFRLSDSLVAGVALTESKGSHLFADSSSEQSRLRMLSSYAKYQLPSGEFAAVDISWGKLKNKISQGGQLEIVNRNLTQVGLTAGKAFNLTNLEIKPFAGVRYSYLSKAAYQQSGASIETDSSKVMSYLMGVNVGYTLKVNQDLEFKPLVSWSYAIHNSHNQIKVNGYNFNLESDKQHTVDAGLAVKFKNIQLDVLGGISQGKQMGKQKRFSANLSISF</sequence>
<dbReference type="Pfam" id="PF03797">
    <property type="entry name" value="Autotransporter"/>
    <property type="match status" value="1"/>
</dbReference>
<dbReference type="Pfam" id="PF02395">
    <property type="entry name" value="Peptidase_S6"/>
    <property type="match status" value="1"/>
</dbReference>
<keyword evidence="10" id="KW-1185">Reference proteome</keyword>
<comment type="subcellular location">
    <subcellularLocation>
        <location evidence="1">Secreted</location>
    </subcellularLocation>
</comment>
<dbReference type="InterPro" id="IPR030396">
    <property type="entry name" value="Peptidase_S6_dom"/>
</dbReference>
<dbReference type="RefSeq" id="WP_218192476.1">
    <property type="nucleotide sequence ID" value="NZ_JABULY010000003.1"/>
</dbReference>
<evidence type="ECO:0000313" key="9">
    <source>
        <dbReference type="Proteomes" id="UP000732858"/>
    </source>
</evidence>
<dbReference type="EMBL" id="JABUMC010000016">
    <property type="protein sequence ID" value="MBV6547153.1"/>
    <property type="molecule type" value="Genomic_DNA"/>
</dbReference>
<dbReference type="InterPro" id="IPR057393">
    <property type="entry name" value="PIC_HAP1_IgA0_b-sol2"/>
</dbReference>
<feature type="domain" description="Autotransporter" evidence="5">
    <location>
        <begin position="1788"/>
        <end position="2043"/>
    </location>
</feature>
<evidence type="ECO:0000256" key="2">
    <source>
        <dbReference type="ARBA" id="ARBA00022525"/>
    </source>
</evidence>
<dbReference type="Pfam" id="PF13018">
    <property type="entry name" value="ESPR"/>
    <property type="match status" value="1"/>
</dbReference>
<dbReference type="InterPro" id="IPR004899">
    <property type="entry name" value="Pertactin_central"/>
</dbReference>
<evidence type="ECO:0000313" key="8">
    <source>
        <dbReference type="EMBL" id="MBV6547153.1"/>
    </source>
</evidence>
<feature type="domain" description="Peptidase S6" evidence="6">
    <location>
        <begin position="47"/>
        <end position="392"/>
    </location>
</feature>
<dbReference type="PROSITE" id="PS51208">
    <property type="entry name" value="AUTOTRANSPORTER"/>
    <property type="match status" value="1"/>
</dbReference>
<feature type="region of interest" description="Disordered" evidence="4">
    <location>
        <begin position="1109"/>
        <end position="1747"/>
    </location>
</feature>
<name>A0A949WPD8_9PAST</name>